<name>A0A7R9ME51_9ACAR</name>
<dbReference type="EMBL" id="CAJPVJ010014326">
    <property type="protein sequence ID" value="CAG2175294.1"/>
    <property type="molecule type" value="Genomic_DNA"/>
</dbReference>
<evidence type="ECO:0000256" key="5">
    <source>
        <dbReference type="ARBA" id="ARBA00022840"/>
    </source>
</evidence>
<evidence type="ECO:0000256" key="2">
    <source>
        <dbReference type="ARBA" id="ARBA00022598"/>
    </source>
</evidence>
<sequence length="64" mass="7841">MGLLSNGEPLNHSETKKYAEHVRRHGIKQFIHIYNHNKHRIDRCFKWGDEIEYVIVRFDHKNKR</sequence>
<dbReference type="UniPathway" id="UPA00142">
    <property type="reaction ID" value="UER00209"/>
</dbReference>
<keyword evidence="3 6" id="KW-0317">Glutathione biosynthesis</keyword>
<evidence type="ECO:0000256" key="3">
    <source>
        <dbReference type="ARBA" id="ARBA00022684"/>
    </source>
</evidence>
<evidence type="ECO:0000313" key="8">
    <source>
        <dbReference type="Proteomes" id="UP000728032"/>
    </source>
</evidence>
<reference evidence="7" key="1">
    <citation type="submission" date="2020-11" db="EMBL/GenBank/DDBJ databases">
        <authorList>
            <person name="Tran Van P."/>
        </authorList>
    </citation>
    <scope>NUCLEOTIDE SEQUENCE</scope>
</reference>
<dbReference type="PANTHER" id="PTHR11164">
    <property type="entry name" value="GLUTAMATE CYSTEINE LIGASE"/>
    <property type="match status" value="1"/>
</dbReference>
<dbReference type="PANTHER" id="PTHR11164:SF0">
    <property type="entry name" value="GLUTAMATE--CYSTEINE LIGASE CATALYTIC SUBUNIT"/>
    <property type="match status" value="1"/>
</dbReference>
<feature type="non-terminal residue" evidence="7">
    <location>
        <position position="64"/>
    </location>
</feature>
<dbReference type="OrthoDB" id="7939818at2759"/>
<proteinExistence type="inferred from homology"/>
<dbReference type="GO" id="GO:0006750">
    <property type="term" value="P:glutathione biosynthetic process"/>
    <property type="evidence" value="ECO:0007669"/>
    <property type="project" value="UniProtKB-UniRule"/>
</dbReference>
<evidence type="ECO:0000313" key="7">
    <source>
        <dbReference type="EMBL" id="CAD7658108.1"/>
    </source>
</evidence>
<keyword evidence="2 6" id="KW-0436">Ligase</keyword>
<organism evidence="7">
    <name type="scientific">Oppiella nova</name>
    <dbReference type="NCBI Taxonomy" id="334625"/>
    <lineage>
        <taxon>Eukaryota</taxon>
        <taxon>Metazoa</taxon>
        <taxon>Ecdysozoa</taxon>
        <taxon>Arthropoda</taxon>
        <taxon>Chelicerata</taxon>
        <taxon>Arachnida</taxon>
        <taxon>Acari</taxon>
        <taxon>Acariformes</taxon>
        <taxon>Sarcoptiformes</taxon>
        <taxon>Oribatida</taxon>
        <taxon>Brachypylina</taxon>
        <taxon>Oppioidea</taxon>
        <taxon>Oppiidae</taxon>
        <taxon>Oppiella</taxon>
    </lineage>
</organism>
<gene>
    <name evidence="7" type="ORF">ONB1V03_LOCUS14733</name>
</gene>
<evidence type="ECO:0000256" key="4">
    <source>
        <dbReference type="ARBA" id="ARBA00022741"/>
    </source>
</evidence>
<dbReference type="InterPro" id="IPR004308">
    <property type="entry name" value="GCS"/>
</dbReference>
<comment type="pathway">
    <text evidence="6">Sulfur metabolism; glutathione biosynthesis; glutathione from L-cysteine and L-glutamate: step 1/2.</text>
</comment>
<evidence type="ECO:0000256" key="6">
    <source>
        <dbReference type="RuleBase" id="RU367135"/>
    </source>
</evidence>
<protein>
    <recommendedName>
        <fullName evidence="1 6">Glutamate--cysteine ligase</fullName>
        <ecNumber evidence="1 6">6.3.2.2</ecNumber>
    </recommendedName>
    <alternativeName>
        <fullName evidence="6">Gamma-ECS</fullName>
    </alternativeName>
    <alternativeName>
        <fullName evidence="6">Gamma-glutamylcysteine synthetase</fullName>
    </alternativeName>
</protein>
<accession>A0A7R9ME51</accession>
<evidence type="ECO:0000256" key="1">
    <source>
        <dbReference type="ARBA" id="ARBA00012220"/>
    </source>
</evidence>
<dbReference type="AlphaFoldDB" id="A0A7R9ME51"/>
<keyword evidence="8" id="KW-1185">Reference proteome</keyword>
<keyword evidence="5 6" id="KW-0067">ATP-binding</keyword>
<dbReference type="GO" id="GO:0004357">
    <property type="term" value="F:glutamate-cysteine ligase activity"/>
    <property type="evidence" value="ECO:0007669"/>
    <property type="project" value="UniProtKB-UniRule"/>
</dbReference>
<comment type="similarity">
    <text evidence="6">Belongs to the glutamate--cysteine ligase type 3 family.</text>
</comment>
<dbReference type="Proteomes" id="UP000728032">
    <property type="component" value="Unassembled WGS sequence"/>
</dbReference>
<dbReference type="EMBL" id="OC929151">
    <property type="protein sequence ID" value="CAD7658108.1"/>
    <property type="molecule type" value="Genomic_DNA"/>
</dbReference>
<keyword evidence="4 6" id="KW-0547">Nucleotide-binding</keyword>
<dbReference type="GO" id="GO:0005524">
    <property type="term" value="F:ATP binding"/>
    <property type="evidence" value="ECO:0007669"/>
    <property type="project" value="UniProtKB-UniRule"/>
</dbReference>
<comment type="catalytic activity">
    <reaction evidence="6">
        <text>L-cysteine + L-glutamate + ATP = gamma-L-glutamyl-L-cysteine + ADP + phosphate + H(+)</text>
        <dbReference type="Rhea" id="RHEA:13285"/>
        <dbReference type="ChEBI" id="CHEBI:15378"/>
        <dbReference type="ChEBI" id="CHEBI:29985"/>
        <dbReference type="ChEBI" id="CHEBI:30616"/>
        <dbReference type="ChEBI" id="CHEBI:35235"/>
        <dbReference type="ChEBI" id="CHEBI:43474"/>
        <dbReference type="ChEBI" id="CHEBI:58173"/>
        <dbReference type="ChEBI" id="CHEBI:456216"/>
        <dbReference type="EC" id="6.3.2.2"/>
    </reaction>
</comment>
<dbReference type="GO" id="GO:0017109">
    <property type="term" value="C:glutamate-cysteine ligase complex"/>
    <property type="evidence" value="ECO:0007669"/>
    <property type="project" value="TreeGrafter"/>
</dbReference>
<dbReference type="EC" id="6.3.2.2" evidence="1 6"/>